<dbReference type="OrthoDB" id="2958217at2759"/>
<gene>
    <name evidence="3" type="ORF">Micbo1qcDRAFT_196892</name>
</gene>
<dbReference type="Proteomes" id="UP000070501">
    <property type="component" value="Unassembled WGS sequence"/>
</dbReference>
<proteinExistence type="predicted"/>
<accession>A0A136IVL8</accession>
<reference evidence="4" key="1">
    <citation type="submission" date="2016-02" db="EMBL/GenBank/DDBJ databases">
        <title>Draft genome sequence of Microdochium bolleyi, a fungal endophyte of beachgrass.</title>
        <authorList>
            <consortium name="DOE Joint Genome Institute"/>
            <person name="David A.S."/>
            <person name="May G."/>
            <person name="Haridas S."/>
            <person name="Lim J."/>
            <person name="Wang M."/>
            <person name="Labutti K."/>
            <person name="Lipzen A."/>
            <person name="Barry K."/>
            <person name="Grigoriev I.V."/>
        </authorList>
    </citation>
    <scope>NUCLEOTIDE SEQUENCE [LARGE SCALE GENOMIC DNA]</scope>
    <source>
        <strain evidence="4">J235TASD1</strain>
    </source>
</reference>
<feature type="region of interest" description="Disordered" evidence="1">
    <location>
        <begin position="291"/>
        <end position="318"/>
    </location>
</feature>
<dbReference type="STRING" id="196109.A0A136IVL8"/>
<dbReference type="Pfam" id="PF06985">
    <property type="entry name" value="HET"/>
    <property type="match status" value="1"/>
</dbReference>
<evidence type="ECO:0000313" key="3">
    <source>
        <dbReference type="EMBL" id="KXJ88967.1"/>
    </source>
</evidence>
<dbReference type="PANTHER" id="PTHR33112">
    <property type="entry name" value="DOMAIN PROTEIN, PUTATIVE-RELATED"/>
    <property type="match status" value="1"/>
</dbReference>
<dbReference type="PANTHER" id="PTHR33112:SF9">
    <property type="entry name" value="HETEROKARYON INCOMPATIBILITY DOMAIN-CONTAINING PROTEIN"/>
    <property type="match status" value="1"/>
</dbReference>
<feature type="domain" description="Heterokaryon incompatibility" evidence="2">
    <location>
        <begin position="164"/>
        <end position="338"/>
    </location>
</feature>
<protein>
    <recommendedName>
        <fullName evidence="2">Heterokaryon incompatibility domain-containing protein</fullName>
    </recommendedName>
</protein>
<evidence type="ECO:0000313" key="4">
    <source>
        <dbReference type="Proteomes" id="UP000070501"/>
    </source>
</evidence>
<evidence type="ECO:0000259" key="2">
    <source>
        <dbReference type="Pfam" id="PF06985"/>
    </source>
</evidence>
<organism evidence="3 4">
    <name type="scientific">Microdochium bolleyi</name>
    <dbReference type="NCBI Taxonomy" id="196109"/>
    <lineage>
        <taxon>Eukaryota</taxon>
        <taxon>Fungi</taxon>
        <taxon>Dikarya</taxon>
        <taxon>Ascomycota</taxon>
        <taxon>Pezizomycotina</taxon>
        <taxon>Sordariomycetes</taxon>
        <taxon>Xylariomycetidae</taxon>
        <taxon>Xylariales</taxon>
        <taxon>Microdochiaceae</taxon>
        <taxon>Microdochium</taxon>
    </lineage>
</organism>
<dbReference type="InParanoid" id="A0A136IVL8"/>
<dbReference type="InterPro" id="IPR010730">
    <property type="entry name" value="HET"/>
</dbReference>
<keyword evidence="4" id="KW-1185">Reference proteome</keyword>
<dbReference type="EMBL" id="KQ964256">
    <property type="protein sequence ID" value="KXJ88967.1"/>
    <property type="molecule type" value="Genomic_DNA"/>
</dbReference>
<name>A0A136IVL8_9PEZI</name>
<sequence length="673" mass="75560">MASAVTTAASHVLLARRVTGTNDAAVQRAALLLDDIRTRQLVVSALPQVTLADPFYNTVGESVGLDPPQSLCALCVAFLQVFVGLYVNGNCRRVDIQRWITQCEQIHDKCRAERPQQAYLPTRLLRVASDKVWLVDKVDLVNERQPLGGPSNLKTPEEQVPQFLAASYRWNLPKSHDAESTVRHMLTRQSEKALRAGIPKEWLPLTIRDMCTITHRLGYLYLWVDRFCIRQDPEDWLEEASQMAMVYKHAALVIAASCAAGEDSGCFRSRRAGGAGILPMFLTPRAPLATCSSGPTPQDSRRAGQPQIPGLECEDADRDDKANSKLGHLSDRGWVFQERLFAIRTAYFTRDQVWWQCSQIEATEQVPTFMSDVSFKITSLLAAHLQAGIWAWHRLVEQYSELVFTKWYDRLPGLSSLAHEVQSTQRSDAPGETYLAGLWKSTFIKDLCWTSPSGQADLKEGAAPSWSWASMFGKPEYDLTKEIIQPDEFRGDDFAKLEDMGLTHETKDTFGRVSDGWVILRSYAREVEISRNRNPPTNSEPSTSMRFTAFEKNGACLDQLFILSPSFDRGRCAMPRPGGAPLSVVFLPLLVQHGYGMRRPEHDFYCLMLLPTQATATPTARTRQSPLESPYGKDPDGVEFQRVGLCLLRAQSGQSHRCQEWITSSPDRCVIVR</sequence>
<dbReference type="AlphaFoldDB" id="A0A136IVL8"/>
<evidence type="ECO:0000256" key="1">
    <source>
        <dbReference type="SAM" id="MobiDB-lite"/>
    </source>
</evidence>